<protein>
    <submittedName>
        <fullName evidence="1">Uncharacterized protein</fullName>
    </submittedName>
</protein>
<sequence>MRFTAFSSNFPGCFIPCGKCTHINAITAYLHTANLPIKATANSVHTGYLHHQSIMDRRLHESVTGGDVVALSKLVEQDDSIIRQRVIGSLNTVLHVAARFGHLELAKEIVEKWPEMVSLENAYLPSARSMQRRAPGNCEIVAGNRPVGCL</sequence>
<dbReference type="EMBL" id="JACGWJ010000022">
    <property type="protein sequence ID" value="KAL0330350.1"/>
    <property type="molecule type" value="Genomic_DNA"/>
</dbReference>
<reference evidence="1" key="1">
    <citation type="submission" date="2020-06" db="EMBL/GenBank/DDBJ databases">
        <authorList>
            <person name="Li T."/>
            <person name="Hu X."/>
            <person name="Zhang T."/>
            <person name="Song X."/>
            <person name="Zhang H."/>
            <person name="Dai N."/>
            <person name="Sheng W."/>
            <person name="Hou X."/>
            <person name="Wei L."/>
        </authorList>
    </citation>
    <scope>NUCLEOTIDE SEQUENCE</scope>
    <source>
        <strain evidence="1">G02</strain>
        <tissue evidence="1">Leaf</tissue>
    </source>
</reference>
<reference evidence="1" key="2">
    <citation type="journal article" date="2024" name="Plant">
        <title>Genomic evolution and insights into agronomic trait innovations of Sesamum species.</title>
        <authorList>
            <person name="Miao H."/>
            <person name="Wang L."/>
            <person name="Qu L."/>
            <person name="Liu H."/>
            <person name="Sun Y."/>
            <person name="Le M."/>
            <person name="Wang Q."/>
            <person name="Wei S."/>
            <person name="Zheng Y."/>
            <person name="Lin W."/>
            <person name="Duan Y."/>
            <person name="Cao H."/>
            <person name="Xiong S."/>
            <person name="Wang X."/>
            <person name="Wei L."/>
            <person name="Li C."/>
            <person name="Ma Q."/>
            <person name="Ju M."/>
            <person name="Zhao R."/>
            <person name="Li G."/>
            <person name="Mu C."/>
            <person name="Tian Q."/>
            <person name="Mei H."/>
            <person name="Zhang T."/>
            <person name="Gao T."/>
            <person name="Zhang H."/>
        </authorList>
    </citation>
    <scope>NUCLEOTIDE SEQUENCE</scope>
    <source>
        <strain evidence="1">G02</strain>
    </source>
</reference>
<gene>
    <name evidence="1" type="ORF">Sradi_5021700</name>
</gene>
<organism evidence="1">
    <name type="scientific">Sesamum radiatum</name>
    <name type="common">Black benniseed</name>
    <dbReference type="NCBI Taxonomy" id="300843"/>
    <lineage>
        <taxon>Eukaryota</taxon>
        <taxon>Viridiplantae</taxon>
        <taxon>Streptophyta</taxon>
        <taxon>Embryophyta</taxon>
        <taxon>Tracheophyta</taxon>
        <taxon>Spermatophyta</taxon>
        <taxon>Magnoliopsida</taxon>
        <taxon>eudicotyledons</taxon>
        <taxon>Gunneridae</taxon>
        <taxon>Pentapetalae</taxon>
        <taxon>asterids</taxon>
        <taxon>lamiids</taxon>
        <taxon>Lamiales</taxon>
        <taxon>Pedaliaceae</taxon>
        <taxon>Sesamum</taxon>
    </lineage>
</organism>
<evidence type="ECO:0000313" key="1">
    <source>
        <dbReference type="EMBL" id="KAL0330350.1"/>
    </source>
</evidence>
<comment type="caution">
    <text evidence="1">The sequence shown here is derived from an EMBL/GenBank/DDBJ whole genome shotgun (WGS) entry which is preliminary data.</text>
</comment>
<dbReference type="Gene3D" id="1.25.40.20">
    <property type="entry name" value="Ankyrin repeat-containing domain"/>
    <property type="match status" value="1"/>
</dbReference>
<accession>A0AAW2MG61</accession>
<dbReference type="AlphaFoldDB" id="A0AAW2MG61"/>
<name>A0AAW2MG61_SESRA</name>
<proteinExistence type="predicted"/>
<dbReference type="InterPro" id="IPR036770">
    <property type="entry name" value="Ankyrin_rpt-contain_sf"/>
</dbReference>